<dbReference type="Gene3D" id="2.60.120.330">
    <property type="entry name" value="B-lactam Antibiotic, Isopenicillin N Synthase, Chain"/>
    <property type="match status" value="2"/>
</dbReference>
<dbReference type="EMBL" id="RWGY01000011">
    <property type="protein sequence ID" value="TVU31730.1"/>
    <property type="molecule type" value="Genomic_DNA"/>
</dbReference>
<evidence type="ECO:0000259" key="5">
    <source>
        <dbReference type="PROSITE" id="PS51471"/>
    </source>
</evidence>
<keyword evidence="2" id="KW-0479">Metal-binding</keyword>
<dbReference type="Pfam" id="PF03171">
    <property type="entry name" value="2OG-FeII_Oxy"/>
    <property type="match status" value="2"/>
</dbReference>
<feature type="domain" description="Fe2OG dioxygenase" evidence="5">
    <location>
        <begin position="164"/>
        <end position="348"/>
    </location>
</feature>
<dbReference type="Gramene" id="TVU31730">
    <property type="protein sequence ID" value="TVU31730"/>
    <property type="gene ID" value="EJB05_23428"/>
</dbReference>
<name>A0A5J9VA36_9POAL</name>
<dbReference type="PANTHER" id="PTHR47991">
    <property type="entry name" value="OXOGLUTARATE/IRON-DEPENDENT DIOXYGENASE"/>
    <property type="match status" value="1"/>
</dbReference>
<evidence type="ECO:0000313" key="7">
    <source>
        <dbReference type="Proteomes" id="UP000324897"/>
    </source>
</evidence>
<feature type="non-terminal residue" evidence="6">
    <location>
        <position position="1"/>
    </location>
</feature>
<dbReference type="InterPro" id="IPR027443">
    <property type="entry name" value="IPNS-like_sf"/>
</dbReference>
<dbReference type="InterPro" id="IPR044861">
    <property type="entry name" value="IPNS-like_FE2OG_OXY"/>
</dbReference>
<keyword evidence="3" id="KW-0560">Oxidoreductase</keyword>
<organism evidence="6 7">
    <name type="scientific">Eragrostis curvula</name>
    <name type="common">weeping love grass</name>
    <dbReference type="NCBI Taxonomy" id="38414"/>
    <lineage>
        <taxon>Eukaryota</taxon>
        <taxon>Viridiplantae</taxon>
        <taxon>Streptophyta</taxon>
        <taxon>Embryophyta</taxon>
        <taxon>Tracheophyta</taxon>
        <taxon>Spermatophyta</taxon>
        <taxon>Magnoliopsida</taxon>
        <taxon>Liliopsida</taxon>
        <taxon>Poales</taxon>
        <taxon>Poaceae</taxon>
        <taxon>PACMAD clade</taxon>
        <taxon>Chloridoideae</taxon>
        <taxon>Eragrostideae</taxon>
        <taxon>Eragrostidinae</taxon>
        <taxon>Eragrostis</taxon>
    </lineage>
</organism>
<dbReference type="FunFam" id="2.60.120.330:FF:000001">
    <property type="entry name" value="Protein SRG1"/>
    <property type="match status" value="2"/>
</dbReference>
<evidence type="ECO:0000256" key="3">
    <source>
        <dbReference type="ARBA" id="ARBA00023002"/>
    </source>
</evidence>
<dbReference type="InterPro" id="IPR005123">
    <property type="entry name" value="Oxoglu/Fe-dep_dioxygenase_dom"/>
</dbReference>
<comment type="similarity">
    <text evidence="1">Belongs to the iron/ascorbate-dependent oxidoreductase family.</text>
</comment>
<gene>
    <name evidence="6" type="ORF">EJB05_23428</name>
</gene>
<evidence type="ECO:0000256" key="1">
    <source>
        <dbReference type="ARBA" id="ARBA00008056"/>
    </source>
</evidence>
<dbReference type="InterPro" id="IPR026992">
    <property type="entry name" value="DIOX_N"/>
</dbReference>
<protein>
    <recommendedName>
        <fullName evidence="5">Fe2OG dioxygenase domain-containing protein</fullName>
    </recommendedName>
</protein>
<reference evidence="6 7" key="1">
    <citation type="journal article" date="2019" name="Sci. Rep.">
        <title>A high-quality genome of Eragrostis curvula grass provides insights into Poaceae evolution and supports new strategies to enhance forage quality.</title>
        <authorList>
            <person name="Carballo J."/>
            <person name="Santos B.A.C.M."/>
            <person name="Zappacosta D."/>
            <person name="Garbus I."/>
            <person name="Selva J.P."/>
            <person name="Gallo C.A."/>
            <person name="Diaz A."/>
            <person name="Albertini E."/>
            <person name="Caccamo M."/>
            <person name="Echenique V."/>
        </authorList>
    </citation>
    <scope>NUCLEOTIDE SEQUENCE [LARGE SCALE GENOMIC DNA]</scope>
    <source>
        <strain evidence="7">cv. Victoria</strain>
        <tissue evidence="6">Leaf</tissue>
    </source>
</reference>
<dbReference type="PROSITE" id="PS51471">
    <property type="entry name" value="FE2OG_OXY"/>
    <property type="match status" value="2"/>
</dbReference>
<dbReference type="Pfam" id="PF14226">
    <property type="entry name" value="DIOX_N"/>
    <property type="match status" value="2"/>
</dbReference>
<dbReference type="OrthoDB" id="288590at2759"/>
<dbReference type="AlphaFoldDB" id="A0A5J9VA36"/>
<evidence type="ECO:0000256" key="4">
    <source>
        <dbReference type="ARBA" id="ARBA00023004"/>
    </source>
</evidence>
<keyword evidence="4" id="KW-0408">Iron</keyword>
<evidence type="ECO:0000313" key="6">
    <source>
        <dbReference type="EMBL" id="TVU31730.1"/>
    </source>
</evidence>
<feature type="domain" description="Fe2OG dioxygenase" evidence="5">
    <location>
        <begin position="445"/>
        <end position="545"/>
    </location>
</feature>
<dbReference type="GO" id="GO:0046872">
    <property type="term" value="F:metal ion binding"/>
    <property type="evidence" value="ECO:0007669"/>
    <property type="project" value="UniProtKB-KW"/>
</dbReference>
<dbReference type="InterPro" id="IPR050295">
    <property type="entry name" value="Plant_2OG-oxidoreductases"/>
</dbReference>
<comment type="caution">
    <text evidence="6">The sequence shown here is derived from an EMBL/GenBank/DDBJ whole genome shotgun (WGS) entry which is preliminary data.</text>
</comment>
<dbReference type="Proteomes" id="UP000324897">
    <property type="component" value="Chromosome 1"/>
</dbReference>
<keyword evidence="7" id="KW-1185">Reference proteome</keyword>
<proteinExistence type="inferred from homology"/>
<accession>A0A5J9VA36</accession>
<evidence type="ECO:0000256" key="2">
    <source>
        <dbReference type="ARBA" id="ARBA00022723"/>
    </source>
</evidence>
<dbReference type="GO" id="GO:0016491">
    <property type="term" value="F:oxidoreductase activity"/>
    <property type="evidence" value="ECO:0007669"/>
    <property type="project" value="UniProtKB-KW"/>
</dbReference>
<dbReference type="SUPFAM" id="SSF51197">
    <property type="entry name" value="Clavaminate synthase-like"/>
    <property type="match status" value="2"/>
</dbReference>
<sequence>MFRHLHKLTIPIIDLNKLLDPRSSKDECAKLGSACELWGSFQLINHGLPEEVIHNFRNDMIEFFKQPLEAKKTYSMVPGNLQGYGQLFVVSEDQKLDWADMLSLVLRPSDSRDMRFWPSTPASFRDTIDRYSSEAAKVVSCLLRFLAMDMGVQPELLLEIFGGQPQNLRMTYYPPCRQADKVVGLSPHTDGTGLTLLLQVNDVQGLQIRKDGKWIAVNAFDGAFIVNCGDILERETVMAHAEAGGYLPVPNVQALAQTYNTSEEQVPERYIRDEEGADEVIVDGPDTSFAIPIIDLNKLLDPRSSKDECAKLGSACEQWGFFQLVNHGLPEEVIHNFRNDMIEFFKQPLEAKKTYSMIPGNLQGYGQHFVVSEDQKLDWADMFSLVLRPSDSRDMRFWPSNPASFRDSIDRYSSEAAKVVSCLLRFLAMDMGVQPEPLLEIFRGQPQSLRMTYYPPCRQADKVVGLSPHTDGTGLTLLLQVNDVHGLQIRKDGKWVAVNALDGALIVNCGDILEILSNGKYRSIEHRAVVHPIEERMSAAVFHHPRHDATVGPLSELVKDGGSRYSSMAYMDFRKRFFSAKLDGRGLIESLRS</sequence>